<evidence type="ECO:0000313" key="3">
    <source>
        <dbReference type="EnsemblMetazoa" id="SMAR005444-PA"/>
    </source>
</evidence>
<feature type="compositionally biased region" description="Low complexity" evidence="1">
    <location>
        <begin position="712"/>
        <end position="725"/>
    </location>
</feature>
<dbReference type="PROSITE" id="PS50020">
    <property type="entry name" value="WW_DOMAIN_2"/>
    <property type="match status" value="1"/>
</dbReference>
<protein>
    <recommendedName>
        <fullName evidence="2">WW domain-containing protein</fullName>
    </recommendedName>
</protein>
<keyword evidence="4" id="KW-1185">Reference proteome</keyword>
<dbReference type="HOGENOM" id="CLU_288307_0_0_1"/>
<dbReference type="InterPro" id="IPR053233">
    <property type="entry name" value="ABRA-related"/>
</dbReference>
<dbReference type="AlphaFoldDB" id="T1IW81"/>
<feature type="region of interest" description="Disordered" evidence="1">
    <location>
        <begin position="169"/>
        <end position="205"/>
    </location>
</feature>
<reference evidence="3" key="2">
    <citation type="submission" date="2015-02" db="UniProtKB">
        <authorList>
            <consortium name="EnsemblMetazoa"/>
        </authorList>
    </citation>
    <scope>IDENTIFICATION</scope>
</reference>
<feature type="region of interest" description="Disordered" evidence="1">
    <location>
        <begin position="712"/>
        <end position="792"/>
    </location>
</feature>
<evidence type="ECO:0000256" key="1">
    <source>
        <dbReference type="SAM" id="MobiDB-lite"/>
    </source>
</evidence>
<dbReference type="Pfam" id="PF00397">
    <property type="entry name" value="WW"/>
    <property type="match status" value="1"/>
</dbReference>
<accession>T1IW81</accession>
<evidence type="ECO:0000259" key="2">
    <source>
        <dbReference type="PROSITE" id="PS50020"/>
    </source>
</evidence>
<dbReference type="Proteomes" id="UP000014500">
    <property type="component" value="Unassembled WGS sequence"/>
</dbReference>
<organism evidence="3 4">
    <name type="scientific">Strigamia maritima</name>
    <name type="common">European centipede</name>
    <name type="synonym">Geophilus maritimus</name>
    <dbReference type="NCBI Taxonomy" id="126957"/>
    <lineage>
        <taxon>Eukaryota</taxon>
        <taxon>Metazoa</taxon>
        <taxon>Ecdysozoa</taxon>
        <taxon>Arthropoda</taxon>
        <taxon>Myriapoda</taxon>
        <taxon>Chilopoda</taxon>
        <taxon>Pleurostigmophora</taxon>
        <taxon>Geophilomorpha</taxon>
        <taxon>Linotaeniidae</taxon>
        <taxon>Strigamia</taxon>
    </lineage>
</organism>
<dbReference type="PANTHER" id="PTHR21715:SF0">
    <property type="entry name" value="RH04127P"/>
    <property type="match status" value="1"/>
</dbReference>
<sequence>MSSDNDVSEQLVMSEYFDDEYIVSEDEIQEFARSIGIKPEIESDLLWIAREGILAPLPEEWKPCADIDGSIYYFNFKSGESLWEHPHDGHYRALVDRERKKKVEKDAKKDLLVDKSTDLLSSRKRISTLSPIKPSPNLLNLPNVCVSPNQNKSKTSLKLVRSSSDTFILEPKPSSLSPIRRPNEQKKLDKTKRKNLHDNSQQTMNRIGRSAEYHGIEQKSPSSDELEKLRRDFMTLSTTDSDTGEKSKHSEKRNVRFNLDLEDDEQFHFSYEETDHDLSMEIGGQQMDESRNDSAGDFITPNLELLMDPNELKPVQKDSSVNFRAPNPKLAPLVVSNVESRKISHFEESDLEEKKIDVSKKDKDGGDEEEKMKREHEEKLDELREFYAQELNFEEGRLREHKRNQLNALRVGLESTQTEEENRFQAEIDTKLEEIKLELDAALNNERLKLEKEMKKRQEELKSALKVRENREIEELKEIFAKELNETKRRMEEKHEKVVDDLRVQEAEILSEECKNKSLKVIEDKKREMENEFQSAMDELKAEYSSKEFREREMLKEVFQNTKSKIQSEKNSELEQIQSDWNERKLILEEQIRLEEEKLRNKLRKLQEDYDNEVKKLSEMNEEMKTRQESIKELMNELESREEFVSKRKHILNEEMIELQKERINLGKLVENERSSLEREKSNMRDLRQEKSEMEDELKQLKSNVSDAMKNINNNQIKKNSTSESSNEDKDVSSDNSSESSLSSASILDTEPEFKSSGCEKSKKDENVEPQENGTKDDGYVNKFPPTDGPANGVKQIIQLIEDSNKLKINRRSKSASRINRLSRTIKRVVSDESLQLSYPTPTDDKVDQLSDTEHTLALSSSPSDLSSDSEETPLHGTMSSESINVLKNNSASRKSSRKSKESTTDGQNHLIASLHKINSELGEVLTVLSGQPTQVSHVPRVISVPTFPAFASLPFSRPLRSMPAVGLAGASILPSRSRSGVLPFGMSVETKEQPKWANYFEDRKVPVGASPPVPGYVVNSNYDVMRKKLVDQSTSSLVSRSHSSIEDQLQEHREWLRRFRHESGIT</sequence>
<dbReference type="SUPFAM" id="SSF51045">
    <property type="entry name" value="WW domain"/>
    <property type="match status" value="1"/>
</dbReference>
<dbReference type="InterPro" id="IPR036020">
    <property type="entry name" value="WW_dom_sf"/>
</dbReference>
<feature type="region of interest" description="Disordered" evidence="1">
    <location>
        <begin position="674"/>
        <end position="698"/>
    </location>
</feature>
<dbReference type="EMBL" id="JH431610">
    <property type="status" value="NOT_ANNOTATED_CDS"/>
    <property type="molecule type" value="Genomic_DNA"/>
</dbReference>
<proteinExistence type="predicted"/>
<evidence type="ECO:0000313" key="4">
    <source>
        <dbReference type="Proteomes" id="UP000014500"/>
    </source>
</evidence>
<feature type="region of interest" description="Disordered" evidence="1">
    <location>
        <begin position="349"/>
        <end position="377"/>
    </location>
</feature>
<dbReference type="OMA" id="THNTACH"/>
<feature type="compositionally biased region" description="Basic and acidic residues" evidence="1">
    <location>
        <begin position="752"/>
        <end position="767"/>
    </location>
</feature>
<feature type="domain" description="WW" evidence="2">
    <location>
        <begin position="55"/>
        <end position="88"/>
    </location>
</feature>
<dbReference type="EnsemblMetazoa" id="SMAR005444-RA">
    <property type="protein sequence ID" value="SMAR005444-PA"/>
    <property type="gene ID" value="SMAR005444"/>
</dbReference>
<dbReference type="eggNOG" id="ENOG502QR4A">
    <property type="taxonomic scope" value="Eukaryota"/>
</dbReference>
<feature type="region of interest" description="Disordered" evidence="1">
    <location>
        <begin position="857"/>
        <end position="908"/>
    </location>
</feature>
<dbReference type="Gene3D" id="3.30.1470.10">
    <property type="entry name" value="Photosystem I PsaD, reaction center subunit II"/>
    <property type="match status" value="1"/>
</dbReference>
<dbReference type="SMART" id="SM00456">
    <property type="entry name" value="WW"/>
    <property type="match status" value="1"/>
</dbReference>
<dbReference type="STRING" id="126957.T1IW81"/>
<dbReference type="PANTHER" id="PTHR21715">
    <property type="entry name" value="RH04127P"/>
    <property type="match status" value="1"/>
</dbReference>
<dbReference type="CDD" id="cd00201">
    <property type="entry name" value="WW"/>
    <property type="match status" value="1"/>
</dbReference>
<feature type="compositionally biased region" description="Polar residues" evidence="1">
    <location>
        <begin position="878"/>
        <end position="887"/>
    </location>
</feature>
<feature type="compositionally biased region" description="Low complexity" evidence="1">
    <location>
        <begin position="734"/>
        <end position="746"/>
    </location>
</feature>
<name>T1IW81_STRMM</name>
<reference evidence="4" key="1">
    <citation type="submission" date="2011-05" db="EMBL/GenBank/DDBJ databases">
        <authorList>
            <person name="Richards S.R."/>
            <person name="Qu J."/>
            <person name="Jiang H."/>
            <person name="Jhangiani S.N."/>
            <person name="Agravi P."/>
            <person name="Goodspeed R."/>
            <person name="Gross S."/>
            <person name="Mandapat C."/>
            <person name="Jackson L."/>
            <person name="Mathew T."/>
            <person name="Pu L."/>
            <person name="Thornton R."/>
            <person name="Saada N."/>
            <person name="Wilczek-Boney K.B."/>
            <person name="Lee S."/>
            <person name="Kovar C."/>
            <person name="Wu Y."/>
            <person name="Scherer S.E."/>
            <person name="Worley K.C."/>
            <person name="Muzny D.M."/>
            <person name="Gibbs R."/>
        </authorList>
    </citation>
    <scope>NUCLEOTIDE SEQUENCE</scope>
    <source>
        <strain evidence="4">Brora</strain>
    </source>
</reference>
<dbReference type="PhylomeDB" id="T1IW81"/>
<feature type="compositionally biased region" description="Low complexity" evidence="1">
    <location>
        <begin position="857"/>
        <end position="867"/>
    </location>
</feature>
<dbReference type="InterPro" id="IPR001202">
    <property type="entry name" value="WW_dom"/>
</dbReference>